<keyword evidence="3" id="KW-1185">Reference proteome</keyword>
<evidence type="ECO:0000256" key="1">
    <source>
        <dbReference type="SAM" id="MobiDB-lite"/>
    </source>
</evidence>
<organism evidence="2 3">
    <name type="scientific">Trachymyrmex cornetzi</name>
    <dbReference type="NCBI Taxonomy" id="471704"/>
    <lineage>
        <taxon>Eukaryota</taxon>
        <taxon>Metazoa</taxon>
        <taxon>Ecdysozoa</taxon>
        <taxon>Arthropoda</taxon>
        <taxon>Hexapoda</taxon>
        <taxon>Insecta</taxon>
        <taxon>Pterygota</taxon>
        <taxon>Neoptera</taxon>
        <taxon>Endopterygota</taxon>
        <taxon>Hymenoptera</taxon>
        <taxon>Apocrita</taxon>
        <taxon>Aculeata</taxon>
        <taxon>Formicoidea</taxon>
        <taxon>Formicidae</taxon>
        <taxon>Myrmicinae</taxon>
        <taxon>Trachymyrmex</taxon>
    </lineage>
</organism>
<accession>A0A195DXF0</accession>
<name>A0A195DXF0_9HYME</name>
<dbReference type="EMBL" id="KQ980167">
    <property type="protein sequence ID" value="KYN17392.1"/>
    <property type="molecule type" value="Genomic_DNA"/>
</dbReference>
<feature type="region of interest" description="Disordered" evidence="1">
    <location>
        <begin position="119"/>
        <end position="138"/>
    </location>
</feature>
<evidence type="ECO:0000313" key="2">
    <source>
        <dbReference type="EMBL" id="KYN17392.1"/>
    </source>
</evidence>
<dbReference type="Proteomes" id="UP000078492">
    <property type="component" value="Unassembled WGS sequence"/>
</dbReference>
<evidence type="ECO:0000313" key="3">
    <source>
        <dbReference type="Proteomes" id="UP000078492"/>
    </source>
</evidence>
<protein>
    <submittedName>
        <fullName evidence="2">Uncharacterized protein</fullName>
    </submittedName>
</protein>
<proteinExistence type="predicted"/>
<dbReference type="AlphaFoldDB" id="A0A195DXF0"/>
<sequence>MSHLYITNDQISYGLQSSRDKSLKTVCSSCAEAQYHENSSRSRSFHGIVDGDRERMQLFGTKINSQPPTSPPTINARWTAQPLVLGPLVSRLVLLTMTTTTTIGTMCIASMLLTKLSSAKGNEKTKKERKRPRTDTGGLRTLQCGSRWDSFSYEENSQKLITLSARLYVSRHGRLRSLRRLHCNAFRIFQVTDQITITINTLCIQH</sequence>
<reference evidence="2 3" key="1">
    <citation type="submission" date="2015-09" db="EMBL/GenBank/DDBJ databases">
        <title>Trachymyrmex cornetzi WGS genome.</title>
        <authorList>
            <person name="Nygaard S."/>
            <person name="Hu H."/>
            <person name="Boomsma J."/>
            <person name="Zhang G."/>
        </authorList>
    </citation>
    <scope>NUCLEOTIDE SEQUENCE [LARGE SCALE GENOMIC DNA]</scope>
    <source>
        <strain evidence="2">Tcor2-1</strain>
        <tissue evidence="2">Whole body</tissue>
    </source>
</reference>
<gene>
    <name evidence="2" type="ORF">ALC57_10368</name>
</gene>